<proteinExistence type="predicted"/>
<organism evidence="1 2">
    <name type="scientific">Acrasis kona</name>
    <dbReference type="NCBI Taxonomy" id="1008807"/>
    <lineage>
        <taxon>Eukaryota</taxon>
        <taxon>Discoba</taxon>
        <taxon>Heterolobosea</taxon>
        <taxon>Tetramitia</taxon>
        <taxon>Eutetramitia</taxon>
        <taxon>Acrasidae</taxon>
        <taxon>Acrasis</taxon>
    </lineage>
</organism>
<dbReference type="EMBL" id="JAOPGA020001272">
    <property type="protein sequence ID" value="KAL0486830.1"/>
    <property type="molecule type" value="Genomic_DNA"/>
</dbReference>
<keyword evidence="2" id="KW-1185">Reference proteome</keyword>
<reference evidence="1 2" key="1">
    <citation type="submission" date="2024-03" db="EMBL/GenBank/DDBJ databases">
        <title>The Acrasis kona genome and developmental transcriptomes reveal deep origins of eukaryotic multicellular pathways.</title>
        <authorList>
            <person name="Sheikh S."/>
            <person name="Fu C.-J."/>
            <person name="Brown M.W."/>
            <person name="Baldauf S.L."/>
        </authorList>
    </citation>
    <scope>NUCLEOTIDE SEQUENCE [LARGE SCALE GENOMIC DNA]</scope>
    <source>
        <strain evidence="1 2">ATCC MYA-3509</strain>
    </source>
</reference>
<protein>
    <submittedName>
        <fullName evidence="1">Uncharacterized protein</fullName>
    </submittedName>
</protein>
<accession>A0AAW2ZBI7</accession>
<dbReference type="AlphaFoldDB" id="A0AAW2ZBI7"/>
<comment type="caution">
    <text evidence="1">The sequence shown here is derived from an EMBL/GenBank/DDBJ whole genome shotgun (WGS) entry which is preliminary data.</text>
</comment>
<evidence type="ECO:0000313" key="1">
    <source>
        <dbReference type="EMBL" id="KAL0486830.1"/>
    </source>
</evidence>
<dbReference type="Proteomes" id="UP001431209">
    <property type="component" value="Unassembled WGS sequence"/>
</dbReference>
<feature type="non-terminal residue" evidence="1">
    <location>
        <position position="170"/>
    </location>
</feature>
<gene>
    <name evidence="1" type="ORF">AKO1_001171</name>
</gene>
<name>A0AAW2ZBI7_9EUKA</name>
<evidence type="ECO:0000313" key="2">
    <source>
        <dbReference type="Proteomes" id="UP001431209"/>
    </source>
</evidence>
<sequence length="170" mass="20058">MQEVPVIKSFKKEDIPEPRLPIIDQLTIMQRFDSIISQLTQSQWDTFDTYEYTRNLNDEQKDGLFENAFRKSNSNPVLKEVLRPFFTTDFDMTLILFDSSLYIRSMCITQNLKIAQFISNNEILKQNYPEYTQAINNYTLSVLPTLSQKCNVVQIYCTEIVNNTLKHYKM</sequence>